<comment type="similarity">
    <text evidence="2">Belongs to the drug/metabolite transporter (DMT) superfamily. Plant drug/metabolite exporter (P-DME) (TC 2.A.7.4) family.</text>
</comment>
<evidence type="ECO:0000256" key="5">
    <source>
        <dbReference type="ARBA" id="ARBA00023136"/>
    </source>
</evidence>
<evidence type="ECO:0000256" key="3">
    <source>
        <dbReference type="ARBA" id="ARBA00022692"/>
    </source>
</evidence>
<feature type="transmembrane region" description="Helical" evidence="7">
    <location>
        <begin position="68"/>
        <end position="87"/>
    </location>
</feature>
<feature type="transmembrane region" description="Helical" evidence="7">
    <location>
        <begin position="692"/>
        <end position="711"/>
    </location>
</feature>
<feature type="domain" description="EamA" evidence="8">
    <location>
        <begin position="184"/>
        <end position="323"/>
    </location>
</feature>
<feature type="transmembrane region" description="Helical" evidence="7">
    <location>
        <begin position="568"/>
        <end position="589"/>
    </location>
</feature>
<feature type="transmembrane region" description="Helical" evidence="7">
    <location>
        <begin position="182"/>
        <end position="202"/>
    </location>
</feature>
<feature type="transmembrane region" description="Helical" evidence="7">
    <location>
        <begin position="306"/>
        <end position="325"/>
    </location>
</feature>
<dbReference type="InterPro" id="IPR000620">
    <property type="entry name" value="EamA_dom"/>
</dbReference>
<feature type="compositionally biased region" description="Polar residues" evidence="6">
    <location>
        <begin position="756"/>
        <end position="770"/>
    </location>
</feature>
<feature type="transmembrane region" description="Helical" evidence="7">
    <location>
        <begin position="482"/>
        <end position="506"/>
    </location>
</feature>
<dbReference type="AlphaFoldDB" id="A0A0E0H8D7"/>
<dbReference type="InterPro" id="IPR037185">
    <property type="entry name" value="EmrE-like"/>
</dbReference>
<dbReference type="eggNOG" id="ENOG502QUJ3">
    <property type="taxonomic scope" value="Eukaryota"/>
</dbReference>
<feature type="transmembrane region" description="Helical" evidence="7">
    <location>
        <begin position="214"/>
        <end position="237"/>
    </location>
</feature>
<feature type="transmembrane region" description="Helical" evidence="7">
    <location>
        <begin position="666"/>
        <end position="686"/>
    </location>
</feature>
<dbReference type="SUPFAM" id="SSF103481">
    <property type="entry name" value="Multidrug resistance efflux transporter EmrE"/>
    <property type="match status" value="4"/>
</dbReference>
<feature type="region of interest" description="Disordered" evidence="6">
    <location>
        <begin position="748"/>
        <end position="770"/>
    </location>
</feature>
<dbReference type="InterPro" id="IPR030184">
    <property type="entry name" value="WAT1-related"/>
</dbReference>
<dbReference type="EnsemblPlants" id="ONIVA05G00440.1">
    <property type="protein sequence ID" value="ONIVA05G00440.1"/>
    <property type="gene ID" value="ONIVA05G00440"/>
</dbReference>
<evidence type="ECO:0000259" key="8">
    <source>
        <dbReference type="Pfam" id="PF00892"/>
    </source>
</evidence>
<dbReference type="Gramene" id="ONIVA05G00440.1">
    <property type="protein sequence ID" value="ONIVA05G00440.1"/>
    <property type="gene ID" value="ONIVA05G00440"/>
</dbReference>
<reference evidence="9" key="2">
    <citation type="submission" date="2018-04" db="EMBL/GenBank/DDBJ databases">
        <title>OnivRS2 (Oryza nivara Reference Sequence Version 2).</title>
        <authorList>
            <person name="Zhang J."/>
            <person name="Kudrna D."/>
            <person name="Lee S."/>
            <person name="Talag J."/>
            <person name="Rajasekar S."/>
            <person name="Welchert J."/>
            <person name="Hsing Y.-I."/>
            <person name="Wing R.A."/>
        </authorList>
    </citation>
    <scope>NUCLEOTIDE SEQUENCE [LARGE SCALE GENOMIC DNA]</scope>
    <source>
        <strain evidence="9">SL10</strain>
    </source>
</reference>
<evidence type="ECO:0000313" key="10">
    <source>
        <dbReference type="Proteomes" id="UP000006591"/>
    </source>
</evidence>
<feature type="transmembrane region" description="Helical" evidence="7">
    <location>
        <begin position="249"/>
        <end position="268"/>
    </location>
</feature>
<keyword evidence="10" id="KW-1185">Reference proteome</keyword>
<dbReference type="PANTHER" id="PTHR31218">
    <property type="entry name" value="WAT1-RELATED PROTEIN"/>
    <property type="match status" value="1"/>
</dbReference>
<dbReference type="STRING" id="4536.A0A0E0H8D7"/>
<dbReference type="OMA" id="MALMEFC"/>
<keyword evidence="5 7" id="KW-0472">Membrane</keyword>
<feature type="transmembrane region" description="Helical" evidence="7">
    <location>
        <begin position="457"/>
        <end position="476"/>
    </location>
</feature>
<dbReference type="GO" id="GO:0022857">
    <property type="term" value="F:transmembrane transporter activity"/>
    <property type="evidence" value="ECO:0007669"/>
    <property type="project" value="InterPro"/>
</dbReference>
<feature type="transmembrane region" description="Helical" evidence="7">
    <location>
        <begin position="129"/>
        <end position="150"/>
    </location>
</feature>
<dbReference type="Proteomes" id="UP000006591">
    <property type="component" value="Chromosome 5"/>
</dbReference>
<proteinExistence type="inferred from homology"/>
<feature type="transmembrane region" description="Helical" evidence="7">
    <location>
        <begin position="34"/>
        <end position="56"/>
    </location>
</feature>
<accession>A0A0E0H8D7</accession>
<feature type="domain" description="EamA" evidence="8">
    <location>
        <begin position="396"/>
        <end position="535"/>
    </location>
</feature>
<feature type="domain" description="EamA" evidence="8">
    <location>
        <begin position="571"/>
        <end position="709"/>
    </location>
</feature>
<feature type="transmembrane region" description="Helical" evidence="7">
    <location>
        <begin position="633"/>
        <end position="654"/>
    </location>
</feature>
<feature type="transmembrane region" description="Helical" evidence="7">
    <location>
        <begin position="93"/>
        <end position="117"/>
    </location>
</feature>
<dbReference type="GO" id="GO:0016020">
    <property type="term" value="C:membrane"/>
    <property type="evidence" value="ECO:0007669"/>
    <property type="project" value="UniProtKB-SubCell"/>
</dbReference>
<reference evidence="9" key="1">
    <citation type="submission" date="2015-04" db="UniProtKB">
        <authorList>
            <consortium name="EnsemblPlants"/>
        </authorList>
    </citation>
    <scope>IDENTIFICATION</scope>
    <source>
        <strain evidence="9">SL10</strain>
    </source>
</reference>
<evidence type="ECO:0000256" key="2">
    <source>
        <dbReference type="ARBA" id="ARBA00007635"/>
    </source>
</evidence>
<feature type="domain" description="EamA" evidence="8">
    <location>
        <begin position="7"/>
        <end position="146"/>
    </location>
</feature>
<dbReference type="Pfam" id="PF00892">
    <property type="entry name" value="EamA"/>
    <property type="match status" value="4"/>
</dbReference>
<evidence type="ECO:0000256" key="1">
    <source>
        <dbReference type="ARBA" id="ARBA00004141"/>
    </source>
</evidence>
<feature type="transmembrane region" description="Helical" evidence="7">
    <location>
        <begin position="396"/>
        <end position="417"/>
    </location>
</feature>
<organism evidence="9">
    <name type="scientific">Oryza nivara</name>
    <name type="common">Indian wild rice</name>
    <name type="synonym">Oryza sativa f. spontanea</name>
    <dbReference type="NCBI Taxonomy" id="4536"/>
    <lineage>
        <taxon>Eukaryota</taxon>
        <taxon>Viridiplantae</taxon>
        <taxon>Streptophyta</taxon>
        <taxon>Embryophyta</taxon>
        <taxon>Tracheophyta</taxon>
        <taxon>Spermatophyta</taxon>
        <taxon>Magnoliopsida</taxon>
        <taxon>Liliopsida</taxon>
        <taxon>Poales</taxon>
        <taxon>Poaceae</taxon>
        <taxon>BOP clade</taxon>
        <taxon>Oryzoideae</taxon>
        <taxon>Oryzeae</taxon>
        <taxon>Oryzinae</taxon>
        <taxon>Oryza</taxon>
    </lineage>
</organism>
<feature type="transmembrane region" description="Helical" evidence="7">
    <location>
        <begin position="7"/>
        <end position="28"/>
    </location>
</feature>
<dbReference type="HOGENOM" id="CLU_005241_0_0_1"/>
<comment type="subcellular location">
    <subcellularLocation>
        <location evidence="1">Membrane</location>
        <topology evidence="1">Multi-pass membrane protein</topology>
    </subcellularLocation>
</comment>
<evidence type="ECO:0000256" key="7">
    <source>
        <dbReference type="SAM" id="Phobius"/>
    </source>
</evidence>
<feature type="transmembrane region" description="Helical" evidence="7">
    <location>
        <begin position="280"/>
        <end position="300"/>
    </location>
</feature>
<sequence length="770" mass="83971">MDGKKPYVIAIIIQVIYTGLYVVSKAAFDQGMNTFVFIFYRQAAATLLLLPLAIILERRNAPAMSLRLFTKLFMYALLGNTITMNMYNVSLKYTSATVASATSNSVPVVTFFLAVLLRLEVIRLRTLSGVAKAAGVALCLAGVLVIALYAGPAISPLNHHRALSGGVHGAESSVGTGTRARWMKGTFLMLLSNTTWSLWIVLQASLLKEYPNKLLATLIQCALSTLQSLLLAAAVVRADPAAWRLRLDAGLLAVAYTGFVVTGVSFYLQAWCIEKKGPVFLAMSNPLCFVFTIFCSSFFLAEIVHLGSIVGGVLLVAGLYSVLWGKSKEHNINMQLTLAAAASTEQVKQRQDEDHKMEIAGGDEQEEIKQQQQGKMAASPEQQVSEVSKMEEKKPYVIAMLIQVIYAGMFVVTKAAFDEGMNTFVFIFYRQAAATLLLLPPALLLERKNARSMSLMLLIKLFFCAFIGNTFSLNLYNVSMKFTSATVASAASNSLPVITFFLALITRMECVKVRSSSGIAKLAGVALCFAGVMVLALYKGPALNPVSHHHHHIASFAGDARSSSSRGAWIRGIFLMVLANVTWSIWIILQAAVLREFPNKMLVTAAQCVFSTVQTAVVAAAAEREMARWKLRLDISLLAVLYTGLVVTGVSYYLQAWCVELKGPVFLAMSNPLCLLFTIFCSSFFLAEIVHLGSIIGGILLVGGLYSVLWGKSAEMTMNGNGDEQQQQQSHHKISTEMIVVEKTMISGSQEKDQNNNEQSTPTKSPLQQV</sequence>
<keyword evidence="3 7" id="KW-0812">Transmembrane</keyword>
<evidence type="ECO:0000256" key="6">
    <source>
        <dbReference type="SAM" id="MobiDB-lite"/>
    </source>
</evidence>
<evidence type="ECO:0000256" key="4">
    <source>
        <dbReference type="ARBA" id="ARBA00022989"/>
    </source>
</evidence>
<feature type="transmembrane region" description="Helical" evidence="7">
    <location>
        <begin position="423"/>
        <end position="445"/>
    </location>
</feature>
<keyword evidence="4 7" id="KW-1133">Transmembrane helix</keyword>
<protein>
    <recommendedName>
        <fullName evidence="8">EamA domain-containing protein</fullName>
    </recommendedName>
</protein>
<evidence type="ECO:0000313" key="9">
    <source>
        <dbReference type="EnsemblPlants" id="ONIVA05G00440.1"/>
    </source>
</evidence>
<name>A0A0E0H8D7_ORYNI</name>
<feature type="transmembrane region" description="Helical" evidence="7">
    <location>
        <begin position="518"/>
        <end position="538"/>
    </location>
</feature>